<keyword evidence="24" id="KW-1185">Reference proteome</keyword>
<evidence type="ECO:0000256" key="5">
    <source>
        <dbReference type="ARBA" id="ARBA00022723"/>
    </source>
</evidence>
<name>A0A6P7JBX3_9TELE</name>
<evidence type="ECO:0000256" key="17">
    <source>
        <dbReference type="ARBA" id="ARBA00036984"/>
    </source>
</evidence>
<comment type="catalytic activity">
    <reaction evidence="16">
        <text>L-leucine(in) = L-leucine(out)</text>
        <dbReference type="Rhea" id="RHEA:73011"/>
        <dbReference type="ChEBI" id="CHEBI:57427"/>
    </reaction>
</comment>
<keyword evidence="12" id="KW-0325">Glycoprotein</keyword>
<feature type="transmembrane region" description="Helical" evidence="22">
    <location>
        <begin position="289"/>
        <end position="307"/>
    </location>
</feature>
<comment type="catalytic activity">
    <reaction evidence="17">
        <text>L-tyrosine(in) = L-tyrosine(out)</text>
        <dbReference type="Rhea" id="RHEA:68572"/>
        <dbReference type="ChEBI" id="CHEBI:58315"/>
    </reaction>
</comment>
<evidence type="ECO:0000256" key="16">
    <source>
        <dbReference type="ARBA" id="ARBA00036887"/>
    </source>
</evidence>
<dbReference type="GO" id="GO:0015179">
    <property type="term" value="F:L-amino acid transmembrane transporter activity"/>
    <property type="evidence" value="ECO:0007669"/>
    <property type="project" value="TreeGrafter"/>
</dbReference>
<evidence type="ECO:0000256" key="18">
    <source>
        <dbReference type="ARBA" id="ARBA00038442"/>
    </source>
</evidence>
<dbReference type="GO" id="GO:0005765">
    <property type="term" value="C:lysosomal membrane"/>
    <property type="evidence" value="ECO:0007669"/>
    <property type="project" value="UniProtKB-SubCell"/>
</dbReference>
<feature type="transmembrane region" description="Helical" evidence="22">
    <location>
        <begin position="356"/>
        <end position="378"/>
    </location>
</feature>
<accession>A0A6P7JBX3</accession>
<dbReference type="RefSeq" id="XP_028274302.1">
    <property type="nucleotide sequence ID" value="XM_028418501.1"/>
</dbReference>
<feature type="domain" description="Amino acid transporter transmembrane" evidence="23">
    <location>
        <begin position="115"/>
        <end position="229"/>
    </location>
</feature>
<comment type="similarity">
    <text evidence="18">Belongs to the amino acid/polyamine transporter 2 family. SLC38A9 subfamily.</text>
</comment>
<evidence type="ECO:0000256" key="8">
    <source>
        <dbReference type="ARBA" id="ARBA00022989"/>
    </source>
</evidence>
<evidence type="ECO:0000256" key="20">
    <source>
        <dbReference type="ARBA" id="ARBA00042870"/>
    </source>
</evidence>
<dbReference type="Pfam" id="PF01490">
    <property type="entry name" value="Aa_trans"/>
    <property type="match status" value="2"/>
</dbReference>
<feature type="transmembrane region" description="Helical" evidence="22">
    <location>
        <begin position="314"/>
        <end position="336"/>
    </location>
</feature>
<sequence length="559" mass="62860">MEDDSRPLLSSEQTGESYSYRGSTDSLDIKTKRPFYVEPRNIVDFDPQERVSAEAAILNSRVHYYSRLTGSSDRLLSPPNHVIPCPEEIYIYSPLGTAFKVTGSEHGSKNPSIITIFAIWNTMMGTSILSIPWGIKQAGFTLGVLILILTGLLMLYCCYRVLKSTKAIPCVDTSDWEFPDVCKYYFGKPGQWLSLFFSMVSLIGAMVVYWVLMSNFLYNTGQFIYNNVHNINMSDSEFGTNGSDRVLCPYPNMGPGGNNSISTLYLNNNGNDTSDDNSFAHYWSKNNTIPLYLIILLLPLLCFRSASFFARFTFLGTISVVYLIVLVTIKAAHLGFHLEFHWFDSTEFYVPEFRLLFPQLTGVLTLAFFIHNCIITLMKTNKHQNNNVRDLSVAYLLVGLTYLYVGVLIFAAFPSPPLSKQCIEPNFLDNFPSSDVLVFVARTLLLFQMITVYPLLGYLVRVQVMGQIFGKHYPSFFHILLLNALIVGAGVLMAMFYPNIGSIIRFSGATCGLALVFVFPSVVHMIAQRQRGTLSWPSAVFHSFLIVLGIANLLAQFFM</sequence>
<dbReference type="RefSeq" id="XP_028274304.1">
    <property type="nucleotide sequence ID" value="XM_028418503.1"/>
</dbReference>
<feature type="transmembrane region" description="Helical" evidence="22">
    <location>
        <begin position="192"/>
        <end position="212"/>
    </location>
</feature>
<comment type="catalytic activity">
    <reaction evidence="15">
        <text>L-glutamine(out) = L-glutamine(in)</text>
        <dbReference type="Rhea" id="RHEA:73419"/>
        <dbReference type="ChEBI" id="CHEBI:58359"/>
    </reaction>
</comment>
<evidence type="ECO:0000256" key="1">
    <source>
        <dbReference type="ARBA" id="ARBA00004107"/>
    </source>
</evidence>
<dbReference type="CTD" id="153129"/>
<keyword evidence="4 22" id="KW-0812">Transmembrane</keyword>
<evidence type="ECO:0000256" key="9">
    <source>
        <dbReference type="ARBA" id="ARBA00023053"/>
    </source>
</evidence>
<reference evidence="25 26" key="1">
    <citation type="submission" date="2025-04" db="UniProtKB">
        <authorList>
            <consortium name="RefSeq"/>
        </authorList>
    </citation>
    <scope>IDENTIFICATION</scope>
</reference>
<organism evidence="24 27">
    <name type="scientific">Parambassis ranga</name>
    <name type="common">Indian glassy fish</name>
    <dbReference type="NCBI Taxonomy" id="210632"/>
    <lineage>
        <taxon>Eukaryota</taxon>
        <taxon>Metazoa</taxon>
        <taxon>Chordata</taxon>
        <taxon>Craniata</taxon>
        <taxon>Vertebrata</taxon>
        <taxon>Euteleostomi</taxon>
        <taxon>Actinopterygii</taxon>
        <taxon>Neopterygii</taxon>
        <taxon>Teleostei</taxon>
        <taxon>Neoteleostei</taxon>
        <taxon>Acanthomorphata</taxon>
        <taxon>Ovalentaria</taxon>
        <taxon>Ambassidae</taxon>
        <taxon>Parambassis</taxon>
    </lineage>
</organism>
<feature type="compositionally biased region" description="Polar residues" evidence="21">
    <location>
        <begin position="8"/>
        <end position="25"/>
    </location>
</feature>
<keyword evidence="11" id="KW-1015">Disulfide bond</keyword>
<evidence type="ECO:0000256" key="3">
    <source>
        <dbReference type="ARBA" id="ARBA00022448"/>
    </source>
</evidence>
<dbReference type="RefSeq" id="XP_028274303.1">
    <property type="nucleotide sequence ID" value="XM_028418502.1"/>
</dbReference>
<dbReference type="InterPro" id="IPR013057">
    <property type="entry name" value="AA_transpt_TM"/>
</dbReference>
<evidence type="ECO:0000256" key="11">
    <source>
        <dbReference type="ARBA" id="ARBA00023157"/>
    </source>
</evidence>
<evidence type="ECO:0000256" key="21">
    <source>
        <dbReference type="SAM" id="MobiDB-lite"/>
    </source>
</evidence>
<evidence type="ECO:0000259" key="23">
    <source>
        <dbReference type="Pfam" id="PF01490"/>
    </source>
</evidence>
<evidence type="ECO:0000256" key="14">
    <source>
        <dbReference type="ARBA" id="ARBA00036663"/>
    </source>
</evidence>
<evidence type="ECO:0000313" key="24">
    <source>
        <dbReference type="Proteomes" id="UP000515145"/>
    </source>
</evidence>
<keyword evidence="13" id="KW-0458">Lysosome</keyword>
<evidence type="ECO:0000256" key="6">
    <source>
        <dbReference type="ARBA" id="ARBA00022753"/>
    </source>
</evidence>
<keyword evidence="3" id="KW-0813">Transport</keyword>
<evidence type="ECO:0000313" key="27">
    <source>
        <dbReference type="RefSeq" id="XP_028274304.1"/>
    </source>
</evidence>
<evidence type="ECO:0000256" key="13">
    <source>
        <dbReference type="ARBA" id="ARBA00023228"/>
    </source>
</evidence>
<dbReference type="GO" id="GO:0031902">
    <property type="term" value="C:late endosome membrane"/>
    <property type="evidence" value="ECO:0007669"/>
    <property type="project" value="UniProtKB-SubCell"/>
</dbReference>
<dbReference type="PANTHER" id="PTHR22950">
    <property type="entry name" value="AMINO ACID TRANSPORTER"/>
    <property type="match status" value="1"/>
</dbReference>
<comment type="subcellular location">
    <subcellularLocation>
        <location evidence="1">Late endosome membrane</location>
        <topology evidence="1">Multi-pass membrane protein</topology>
    </subcellularLocation>
    <subcellularLocation>
        <location evidence="2">Lysosome membrane</location>
        <topology evidence="2">Multi-pass membrane protein</topology>
    </subcellularLocation>
</comment>
<keyword evidence="8 22" id="KW-1133">Transmembrane helix</keyword>
<feature type="transmembrane region" description="Helical" evidence="22">
    <location>
        <begin position="476"/>
        <end position="497"/>
    </location>
</feature>
<keyword evidence="5" id="KW-0479">Metal-binding</keyword>
<feature type="transmembrane region" description="Helical" evidence="22">
    <location>
        <begin position="539"/>
        <end position="558"/>
    </location>
</feature>
<evidence type="ECO:0000256" key="15">
    <source>
        <dbReference type="ARBA" id="ARBA00036878"/>
    </source>
</evidence>
<keyword evidence="7" id="KW-0029">Amino-acid transport</keyword>
<gene>
    <name evidence="25 26 27" type="primary">slc38a9</name>
</gene>
<feature type="region of interest" description="Disordered" evidence="21">
    <location>
        <begin position="1"/>
        <end position="25"/>
    </location>
</feature>
<evidence type="ECO:0000313" key="25">
    <source>
        <dbReference type="RefSeq" id="XP_028274302.1"/>
    </source>
</evidence>
<dbReference type="OrthoDB" id="294730at2759"/>
<keyword evidence="6" id="KW-0967">Endosome</keyword>
<dbReference type="Proteomes" id="UP000515145">
    <property type="component" value="Chromosome 12"/>
</dbReference>
<evidence type="ECO:0000256" key="19">
    <source>
        <dbReference type="ARBA" id="ARBA00040233"/>
    </source>
</evidence>
<protein>
    <recommendedName>
        <fullName evidence="19">Neutral amino acid transporter 9</fullName>
    </recommendedName>
    <alternativeName>
        <fullName evidence="20">Solute carrier family 38 member 9</fullName>
    </alternativeName>
</protein>
<feature type="transmembrane region" description="Helical" evidence="22">
    <location>
        <begin position="390"/>
        <end position="413"/>
    </location>
</feature>
<evidence type="ECO:0000256" key="2">
    <source>
        <dbReference type="ARBA" id="ARBA00004155"/>
    </source>
</evidence>
<dbReference type="PANTHER" id="PTHR22950:SF244">
    <property type="entry name" value="NEUTRAL AMINO ACID TRANSPORTER 9"/>
    <property type="match status" value="1"/>
</dbReference>
<dbReference type="GO" id="GO:0046872">
    <property type="term" value="F:metal ion binding"/>
    <property type="evidence" value="ECO:0007669"/>
    <property type="project" value="UniProtKB-KW"/>
</dbReference>
<dbReference type="AlphaFoldDB" id="A0A6P7JBX3"/>
<evidence type="ECO:0000256" key="4">
    <source>
        <dbReference type="ARBA" id="ARBA00022692"/>
    </source>
</evidence>
<evidence type="ECO:0000256" key="12">
    <source>
        <dbReference type="ARBA" id="ARBA00023180"/>
    </source>
</evidence>
<dbReference type="GeneID" id="114444100"/>
<evidence type="ECO:0000256" key="7">
    <source>
        <dbReference type="ARBA" id="ARBA00022970"/>
    </source>
</evidence>
<feature type="transmembrane region" description="Helical" evidence="22">
    <location>
        <begin position="139"/>
        <end position="159"/>
    </location>
</feature>
<keyword evidence="9" id="KW-0915">Sodium</keyword>
<evidence type="ECO:0000256" key="10">
    <source>
        <dbReference type="ARBA" id="ARBA00023136"/>
    </source>
</evidence>
<feature type="transmembrane region" description="Helical" evidence="22">
    <location>
        <begin position="436"/>
        <end position="456"/>
    </location>
</feature>
<feature type="transmembrane region" description="Helical" evidence="22">
    <location>
        <begin position="503"/>
        <end position="527"/>
    </location>
</feature>
<evidence type="ECO:0000313" key="26">
    <source>
        <dbReference type="RefSeq" id="XP_028274303.1"/>
    </source>
</evidence>
<feature type="transmembrane region" description="Helical" evidence="22">
    <location>
        <begin position="113"/>
        <end position="133"/>
    </location>
</feature>
<comment type="catalytic activity">
    <reaction evidence="14">
        <text>L-asparagine(out) = L-asparagine(in)</text>
        <dbReference type="Rhea" id="RHEA:73423"/>
        <dbReference type="ChEBI" id="CHEBI:58048"/>
    </reaction>
</comment>
<feature type="domain" description="Amino acid transporter transmembrane" evidence="23">
    <location>
        <begin position="282"/>
        <end position="551"/>
    </location>
</feature>
<evidence type="ECO:0000256" key="22">
    <source>
        <dbReference type="SAM" id="Phobius"/>
    </source>
</evidence>
<proteinExistence type="inferred from homology"/>
<keyword evidence="10 22" id="KW-0472">Membrane</keyword>